<protein>
    <submittedName>
        <fullName evidence="2">Uncharacterized protein</fullName>
    </submittedName>
</protein>
<evidence type="ECO:0000313" key="3">
    <source>
        <dbReference type="Proteomes" id="UP000032679"/>
    </source>
</evidence>
<dbReference type="Proteomes" id="UP000032679">
    <property type="component" value="Unassembled WGS sequence"/>
</dbReference>
<keyword evidence="1" id="KW-1133">Transmembrane helix</keyword>
<feature type="transmembrane region" description="Helical" evidence="1">
    <location>
        <begin position="6"/>
        <end position="24"/>
    </location>
</feature>
<keyword evidence="1" id="KW-0472">Membrane</keyword>
<evidence type="ECO:0000313" key="2">
    <source>
        <dbReference type="EMBL" id="GAN54472.1"/>
    </source>
</evidence>
<organism evidence="2 3">
    <name type="scientific">Tanticharoenia sakaeratensis NBRC 103193</name>
    <dbReference type="NCBI Taxonomy" id="1231623"/>
    <lineage>
        <taxon>Bacteria</taxon>
        <taxon>Pseudomonadati</taxon>
        <taxon>Pseudomonadota</taxon>
        <taxon>Alphaproteobacteria</taxon>
        <taxon>Acetobacterales</taxon>
        <taxon>Acetobacteraceae</taxon>
        <taxon>Tanticharoenia</taxon>
    </lineage>
</organism>
<proteinExistence type="predicted"/>
<keyword evidence="1" id="KW-0812">Transmembrane</keyword>
<dbReference type="RefSeq" id="WP_148505925.1">
    <property type="nucleotide sequence ID" value="NZ_BALE01000021.1"/>
</dbReference>
<name>A0A0D6MLD2_9PROT</name>
<dbReference type="AlphaFoldDB" id="A0A0D6MLD2"/>
<sequence>MRRGHMIAGVTILAVAMLLIAYLFSGRQSSTTPAEDHTQHVSPQAELIVPNLPSMMQWHMAA</sequence>
<keyword evidence="3" id="KW-1185">Reference proteome</keyword>
<comment type="caution">
    <text evidence="2">The sequence shown here is derived from an EMBL/GenBank/DDBJ whole genome shotgun (WGS) entry which is preliminary data.</text>
</comment>
<accession>A0A0D6MLD2</accession>
<evidence type="ECO:0000256" key="1">
    <source>
        <dbReference type="SAM" id="Phobius"/>
    </source>
</evidence>
<dbReference type="EMBL" id="BALE01000021">
    <property type="protein sequence ID" value="GAN54472.1"/>
    <property type="molecule type" value="Genomic_DNA"/>
</dbReference>
<reference evidence="2 3" key="1">
    <citation type="submission" date="2012-10" db="EMBL/GenBank/DDBJ databases">
        <title>Genome sequencing of Tanticharoenia sakaeratensis NBRC 103193.</title>
        <authorList>
            <person name="Azuma Y."/>
            <person name="Hadano H."/>
            <person name="Hirakawa H."/>
            <person name="Matsushita K."/>
        </authorList>
    </citation>
    <scope>NUCLEOTIDE SEQUENCE [LARGE SCALE GENOMIC DNA]</scope>
    <source>
        <strain evidence="2 3">NBRC 103193</strain>
    </source>
</reference>
<gene>
    <name evidence="2" type="ORF">Tasa_021_053</name>
</gene>